<dbReference type="PATRIC" id="fig|1166016.3.peg.4755"/>
<feature type="domain" description="Integrase catalytic" evidence="2">
    <location>
        <begin position="27"/>
        <end position="65"/>
    </location>
</feature>
<reference evidence="3 4" key="1">
    <citation type="journal article" date="2012" name="J. Bacteriol.">
        <title>Genome sequence of Pectobacterium sp. strain SCC3193.</title>
        <authorList>
            <person name="Koskinen J.P."/>
            <person name="Laine P."/>
            <person name="Niemi O."/>
            <person name="Nykyri J."/>
            <person name="Harjunpaa H."/>
            <person name="Auvinen P."/>
            <person name="Paulin L."/>
            <person name="Pirhonen M."/>
            <person name="Palva T."/>
            <person name="Holm L."/>
        </authorList>
    </citation>
    <scope>NUCLEOTIDE SEQUENCE [LARGE SCALE GENOMIC DNA]</scope>
    <source>
        <strain evidence="3 4">SCC3193</strain>
    </source>
</reference>
<accession>A0A0H3IBD0</accession>
<evidence type="ECO:0000313" key="3">
    <source>
        <dbReference type="EMBL" id="AFI92740.1"/>
    </source>
</evidence>
<dbReference type="EMBL" id="CP003415">
    <property type="protein sequence ID" value="AFI92740.1"/>
    <property type="molecule type" value="Genomic_DNA"/>
</dbReference>
<dbReference type="InterPro" id="IPR001584">
    <property type="entry name" value="Integrase_cat-core"/>
</dbReference>
<name>A0A0H3IBD0_PECPM</name>
<dbReference type="AlphaFoldDB" id="A0A0H3IBD0"/>
<proteinExistence type="predicted"/>
<sequence length="78" mass="8923">MCASGSQCNRPVQEHGLREDDVVAVMKCLNIHGFLSLEDAQEKVERWRQEYNQQRPHSSLNNQTPAEFARSLKNAPDL</sequence>
<dbReference type="eggNOG" id="COG2801">
    <property type="taxonomic scope" value="Bacteria"/>
</dbReference>
<dbReference type="PANTHER" id="PTHR47515">
    <property type="entry name" value="LOW CALCIUM RESPONSE LOCUS PROTEIN T"/>
    <property type="match status" value="1"/>
</dbReference>
<evidence type="ECO:0000256" key="1">
    <source>
        <dbReference type="SAM" id="MobiDB-lite"/>
    </source>
</evidence>
<dbReference type="Proteomes" id="UP000008044">
    <property type="component" value="Chromosome"/>
</dbReference>
<dbReference type="SUPFAM" id="SSF53098">
    <property type="entry name" value="Ribonuclease H-like"/>
    <property type="match status" value="1"/>
</dbReference>
<gene>
    <name evidence="3" type="ordered locus">W5S_4695</name>
</gene>
<protein>
    <submittedName>
        <fullName evidence="3">IS407 transposase OrfB</fullName>
    </submittedName>
</protein>
<dbReference type="PANTHER" id="PTHR47515:SF1">
    <property type="entry name" value="BLR2054 PROTEIN"/>
    <property type="match status" value="1"/>
</dbReference>
<evidence type="ECO:0000313" key="4">
    <source>
        <dbReference type="Proteomes" id="UP000008044"/>
    </source>
</evidence>
<evidence type="ECO:0000259" key="2">
    <source>
        <dbReference type="Pfam" id="PF13683"/>
    </source>
</evidence>
<feature type="region of interest" description="Disordered" evidence="1">
    <location>
        <begin position="50"/>
        <end position="78"/>
    </location>
</feature>
<dbReference type="GO" id="GO:0015074">
    <property type="term" value="P:DNA integration"/>
    <property type="evidence" value="ECO:0007669"/>
    <property type="project" value="InterPro"/>
</dbReference>
<feature type="compositionally biased region" description="Polar residues" evidence="1">
    <location>
        <begin position="50"/>
        <end position="65"/>
    </location>
</feature>
<dbReference type="KEGG" id="pec:W5S_4695"/>
<dbReference type="HOGENOM" id="CLU_2618868_0_0_6"/>
<dbReference type="Pfam" id="PF13683">
    <property type="entry name" value="rve_3"/>
    <property type="match status" value="1"/>
</dbReference>
<organism evidence="3 4">
    <name type="scientific">Pectobacterium parmentieri</name>
    <dbReference type="NCBI Taxonomy" id="1905730"/>
    <lineage>
        <taxon>Bacteria</taxon>
        <taxon>Pseudomonadati</taxon>
        <taxon>Pseudomonadota</taxon>
        <taxon>Gammaproteobacteria</taxon>
        <taxon>Enterobacterales</taxon>
        <taxon>Pectobacteriaceae</taxon>
        <taxon>Pectobacterium</taxon>
    </lineage>
</organism>
<dbReference type="STRING" id="1905730.W5S_4695"/>
<dbReference type="InterPro" id="IPR012337">
    <property type="entry name" value="RNaseH-like_sf"/>
</dbReference>